<name>A0A060WNU6_ONCMY</name>
<evidence type="ECO:0000313" key="6">
    <source>
        <dbReference type="EMBL" id="CDQ68801.1"/>
    </source>
</evidence>
<dbReference type="SUPFAM" id="SSF143791">
    <property type="entry name" value="DUSP-like"/>
    <property type="match status" value="1"/>
</dbReference>
<dbReference type="STRING" id="8022.A0A060WNU6"/>
<dbReference type="PROSITE" id="PS51283">
    <property type="entry name" value="DUSP"/>
    <property type="match status" value="1"/>
</dbReference>
<comment type="catalytic activity">
    <reaction evidence="1">
        <text>Thiol-dependent hydrolysis of ester, thioester, amide, peptide and isopeptide bonds formed by the C-terminal Gly of ubiquitin (a 76-residue protein attached to proteins as an intracellular targeting signal).</text>
        <dbReference type="EC" id="3.4.19.12"/>
    </reaction>
</comment>
<protein>
    <recommendedName>
        <fullName evidence="2">ubiquitinyl hydrolase 1</fullName>
        <ecNumber evidence="2">3.4.19.12</ecNumber>
    </recommendedName>
</protein>
<dbReference type="InterPro" id="IPR035927">
    <property type="entry name" value="DUSP-like_sf"/>
</dbReference>
<accession>A0A060WNU6</accession>
<dbReference type="GO" id="GO:0004843">
    <property type="term" value="F:cysteine-type deubiquitinase activity"/>
    <property type="evidence" value="ECO:0007669"/>
    <property type="project" value="UniProtKB-EC"/>
</dbReference>
<reference evidence="6" key="1">
    <citation type="journal article" date="2014" name="Nat. Commun.">
        <title>The rainbow trout genome provides novel insights into evolution after whole-genome duplication in vertebrates.</title>
        <authorList>
            <person name="Berthelot C."/>
            <person name="Brunet F."/>
            <person name="Chalopin D."/>
            <person name="Juanchich A."/>
            <person name="Bernard M."/>
            <person name="Noel B."/>
            <person name="Bento P."/>
            <person name="Da Silva C."/>
            <person name="Labadie K."/>
            <person name="Alberti A."/>
            <person name="Aury J.M."/>
            <person name="Louis A."/>
            <person name="Dehais P."/>
            <person name="Bardou P."/>
            <person name="Montfort J."/>
            <person name="Klopp C."/>
            <person name="Cabau C."/>
            <person name="Gaspin C."/>
            <person name="Thorgaard G.H."/>
            <person name="Boussaha M."/>
            <person name="Quillet E."/>
            <person name="Guyomard R."/>
            <person name="Galiana D."/>
            <person name="Bobe J."/>
            <person name="Volff J.N."/>
            <person name="Genet C."/>
            <person name="Wincker P."/>
            <person name="Jaillon O."/>
            <person name="Roest Crollius H."/>
            <person name="Guiguen Y."/>
        </authorList>
    </citation>
    <scope>NUCLEOTIDE SEQUENCE [LARGE SCALE GENOMIC DNA]</scope>
</reference>
<dbReference type="EC" id="3.4.19.12" evidence="2"/>
<evidence type="ECO:0000256" key="4">
    <source>
        <dbReference type="ARBA" id="ARBA00022807"/>
    </source>
</evidence>
<proteinExistence type="predicted"/>
<dbReference type="AlphaFoldDB" id="A0A060WNU6"/>
<reference evidence="6" key="2">
    <citation type="submission" date="2014-03" db="EMBL/GenBank/DDBJ databases">
        <authorList>
            <person name="Genoscope - CEA"/>
        </authorList>
    </citation>
    <scope>NUCLEOTIDE SEQUENCE</scope>
</reference>
<dbReference type="Gene3D" id="3.10.20.90">
    <property type="entry name" value="Phosphatidylinositol 3-kinase Catalytic Subunit, Chain A, domain 1"/>
    <property type="match status" value="1"/>
</dbReference>
<keyword evidence="4" id="KW-0645">Protease</keyword>
<dbReference type="PaxDb" id="8022-A0A060WNU6"/>
<dbReference type="Proteomes" id="UP000193380">
    <property type="component" value="Unassembled WGS sequence"/>
</dbReference>
<gene>
    <name evidence="6" type="ORF">GSONMT00045415001</name>
</gene>
<keyword evidence="4" id="KW-0788">Thiol protease</keyword>
<dbReference type="InterPro" id="IPR006615">
    <property type="entry name" value="Pept_C19_DUSP"/>
</dbReference>
<dbReference type="EMBL" id="FR904643">
    <property type="protein sequence ID" value="CDQ68801.1"/>
    <property type="molecule type" value="Genomic_DNA"/>
</dbReference>
<feature type="domain" description="DUSP" evidence="5">
    <location>
        <begin position="13"/>
        <end position="119"/>
    </location>
</feature>
<dbReference type="SMART" id="SM00695">
    <property type="entry name" value="DUSP"/>
    <property type="match status" value="1"/>
</dbReference>
<evidence type="ECO:0000313" key="7">
    <source>
        <dbReference type="Proteomes" id="UP000193380"/>
    </source>
</evidence>
<dbReference type="Pfam" id="PF06337">
    <property type="entry name" value="DUSP"/>
    <property type="match status" value="1"/>
</dbReference>
<evidence type="ECO:0000256" key="3">
    <source>
        <dbReference type="ARBA" id="ARBA00022786"/>
    </source>
</evidence>
<keyword evidence="4" id="KW-0378">Hydrolase</keyword>
<evidence type="ECO:0000256" key="1">
    <source>
        <dbReference type="ARBA" id="ARBA00000707"/>
    </source>
</evidence>
<dbReference type="Gene3D" id="3.30.2230.10">
    <property type="entry name" value="DUSP-like"/>
    <property type="match status" value="1"/>
</dbReference>
<sequence>MAATTSAAVTESPGLETQRKEIESMLQEHELCAGDTWYLVERRWYEQWKEYVVTGDQNSSSFPGQIDNTELFEELDSYHLKERLVENEDFVLIPAEAWRNLLAWYGMVDDQPALERKVVDLPSTVKVEVYPVEIFLCLHSNMENVVTAQFSRADHIRKYKRIEKVQ</sequence>
<organism evidence="6 7">
    <name type="scientific">Oncorhynchus mykiss</name>
    <name type="common">Rainbow trout</name>
    <name type="synonym">Salmo gairdneri</name>
    <dbReference type="NCBI Taxonomy" id="8022"/>
    <lineage>
        <taxon>Eukaryota</taxon>
        <taxon>Metazoa</taxon>
        <taxon>Chordata</taxon>
        <taxon>Craniata</taxon>
        <taxon>Vertebrata</taxon>
        <taxon>Euteleostomi</taxon>
        <taxon>Actinopterygii</taxon>
        <taxon>Neopterygii</taxon>
        <taxon>Teleostei</taxon>
        <taxon>Protacanthopterygii</taxon>
        <taxon>Salmoniformes</taxon>
        <taxon>Salmonidae</taxon>
        <taxon>Salmoninae</taxon>
        <taxon>Oncorhynchus</taxon>
    </lineage>
</organism>
<evidence type="ECO:0000259" key="5">
    <source>
        <dbReference type="PROSITE" id="PS51283"/>
    </source>
</evidence>
<keyword evidence="3" id="KW-0833">Ubl conjugation pathway</keyword>
<evidence type="ECO:0000256" key="2">
    <source>
        <dbReference type="ARBA" id="ARBA00012759"/>
    </source>
</evidence>